<reference evidence="6" key="2">
    <citation type="submission" date="2023-06" db="EMBL/GenBank/DDBJ databases">
        <authorList>
            <consortium name="Lawrence Berkeley National Laboratory"/>
            <person name="Haridas S."/>
            <person name="Hensen N."/>
            <person name="Bonometti L."/>
            <person name="Westerberg I."/>
            <person name="Brannstrom I.O."/>
            <person name="Guillou S."/>
            <person name="Cros-Aarteil S."/>
            <person name="Calhoun S."/>
            <person name="Kuo A."/>
            <person name="Mondo S."/>
            <person name="Pangilinan J."/>
            <person name="Riley R."/>
            <person name="Labutti K."/>
            <person name="Andreopoulos B."/>
            <person name="Lipzen A."/>
            <person name="Chen C."/>
            <person name="Yanf M."/>
            <person name="Daum C."/>
            <person name="Ng V."/>
            <person name="Clum A."/>
            <person name="Steindorff A."/>
            <person name="Ohm R."/>
            <person name="Martin F."/>
            <person name="Silar P."/>
            <person name="Natvig D."/>
            <person name="Lalanne C."/>
            <person name="Gautier V."/>
            <person name="Ament-Velasquez S.L."/>
            <person name="Kruys A."/>
            <person name="Hutchinson M.I."/>
            <person name="Powell A.J."/>
            <person name="Barry K."/>
            <person name="Miller A.N."/>
            <person name="Grigoriev I.V."/>
            <person name="Debuchy R."/>
            <person name="Gladieux P."/>
            <person name="Thoren M.H."/>
            <person name="Johannesson H."/>
        </authorList>
    </citation>
    <scope>NUCLEOTIDE SEQUENCE</scope>
    <source>
        <strain evidence="6">CBS 560.94</strain>
    </source>
</reference>
<proteinExistence type="inferred from homology"/>
<evidence type="ECO:0000256" key="4">
    <source>
        <dbReference type="ARBA" id="ARBA00023002"/>
    </source>
</evidence>
<dbReference type="PANTHER" id="PTHR46056">
    <property type="entry name" value="LONG-CHAIN-ALCOHOL OXIDASE"/>
    <property type="match status" value="1"/>
</dbReference>
<evidence type="ECO:0000259" key="5">
    <source>
        <dbReference type="Pfam" id="PF00732"/>
    </source>
</evidence>
<dbReference type="Pfam" id="PF00732">
    <property type="entry name" value="GMC_oxred_N"/>
    <property type="match status" value="1"/>
</dbReference>
<evidence type="ECO:0000313" key="7">
    <source>
        <dbReference type="Proteomes" id="UP001278500"/>
    </source>
</evidence>
<organism evidence="6 7">
    <name type="scientific">Neurospora tetraspora</name>
    <dbReference type="NCBI Taxonomy" id="94610"/>
    <lineage>
        <taxon>Eukaryota</taxon>
        <taxon>Fungi</taxon>
        <taxon>Dikarya</taxon>
        <taxon>Ascomycota</taxon>
        <taxon>Pezizomycotina</taxon>
        <taxon>Sordariomycetes</taxon>
        <taxon>Sordariomycetidae</taxon>
        <taxon>Sordariales</taxon>
        <taxon>Sordariaceae</taxon>
        <taxon>Neurospora</taxon>
    </lineage>
</organism>
<dbReference type="AlphaFoldDB" id="A0AAE0JHC2"/>
<keyword evidence="4" id="KW-0560">Oxidoreductase</keyword>
<dbReference type="GO" id="GO:0050660">
    <property type="term" value="F:flavin adenine dinucleotide binding"/>
    <property type="evidence" value="ECO:0007669"/>
    <property type="project" value="InterPro"/>
</dbReference>
<dbReference type="EMBL" id="JAUEPP010000003">
    <property type="protein sequence ID" value="KAK3347862.1"/>
    <property type="molecule type" value="Genomic_DNA"/>
</dbReference>
<dbReference type="InterPro" id="IPR036188">
    <property type="entry name" value="FAD/NAD-bd_sf"/>
</dbReference>
<dbReference type="SUPFAM" id="SSF51905">
    <property type="entry name" value="FAD/NAD(P)-binding domain"/>
    <property type="match status" value="1"/>
</dbReference>
<comment type="caution">
    <text evidence="6">The sequence shown here is derived from an EMBL/GenBank/DDBJ whole genome shotgun (WGS) entry which is preliminary data.</text>
</comment>
<gene>
    <name evidence="6" type="ORF">B0H65DRAFT_571158</name>
</gene>
<sequence length="742" mass="80172">MASETAVSTLTMPKRVDFPPLAGDPVSPETWKTLMAIMDAVAPSVQRTDSLPSNLTDHAKGSTVNLSKEEYEASLASLRQYAAPSEDGLKQQDLFEAYLAERPSENPVLETVLKNILSNIPPAKKRKLEMVLSLLGRFADRDYGYHYSTRGGSLLLTGYITPLSSLSISDRTKILHSWRTSALYALRGLFNTFTSVGKLVHARTSAYHSPLTGFPTTPPSWVANASFPYEFLDFSSASSSPGSKAGTIEIDTDIVIIGSGCGAGVVTHRLASTFGRNLRVLVLEKGRHFDASHFPLSQEVGLSSLMEGGGVIETEDGSITVTAGACFGGGGTVNWSASLQTQHFVRKEWAQDRKLPFFETEAFQACLDRVWGVMGVSDQKVVPNHGNKVLLEGARKLGYQARTVPQNCRGEAHEDGHCGMGCWRGEKMGPVNGWFPEARRRGEVKFVQGMKVDRVLFGKKREGRKGKKVAVGVSGTWTLPAGPGGGGKSVKVVVKAKKVVVSAGALWSPVVLMNSGISNPHLGKNLKLHPCSFVTAVFEHETKPWEGGCLTSVVNSFENLDGKGHGIRIEALCMLPVFALTFLPWASGLDYKLLAAKYRHLNTYFSIARDRDSGHIYRDPEIGTPQVVYTPSEYDRGNLLVGTVALCKILYVQGAKEIHPSLPGFRPFIRSSTTSPTSSPSSSDSLTDMDKAITDPAFLAWLDDLKAHGNKPPATTFASAHQMGTCRMGATASEGVGKGVGY</sequence>
<dbReference type="GeneID" id="87867628"/>
<keyword evidence="3" id="KW-0274">FAD</keyword>
<dbReference type="GO" id="GO:0016614">
    <property type="term" value="F:oxidoreductase activity, acting on CH-OH group of donors"/>
    <property type="evidence" value="ECO:0007669"/>
    <property type="project" value="InterPro"/>
</dbReference>
<evidence type="ECO:0000256" key="2">
    <source>
        <dbReference type="ARBA" id="ARBA00022630"/>
    </source>
</evidence>
<protein>
    <submittedName>
        <fullName evidence="6">GMC oxidoreductase-domain-containing protein</fullName>
    </submittedName>
</protein>
<keyword evidence="2" id="KW-0285">Flavoprotein</keyword>
<evidence type="ECO:0000256" key="3">
    <source>
        <dbReference type="ARBA" id="ARBA00022827"/>
    </source>
</evidence>
<feature type="domain" description="Glucose-methanol-choline oxidoreductase N-terminal" evidence="5">
    <location>
        <begin position="304"/>
        <end position="531"/>
    </location>
</feature>
<comment type="similarity">
    <text evidence="1">Belongs to the GMC oxidoreductase family.</text>
</comment>
<reference evidence="6" key="1">
    <citation type="journal article" date="2023" name="Mol. Phylogenet. Evol.">
        <title>Genome-scale phylogeny and comparative genomics of the fungal order Sordariales.</title>
        <authorList>
            <person name="Hensen N."/>
            <person name="Bonometti L."/>
            <person name="Westerberg I."/>
            <person name="Brannstrom I.O."/>
            <person name="Guillou S."/>
            <person name="Cros-Aarteil S."/>
            <person name="Calhoun S."/>
            <person name="Haridas S."/>
            <person name="Kuo A."/>
            <person name="Mondo S."/>
            <person name="Pangilinan J."/>
            <person name="Riley R."/>
            <person name="LaButti K."/>
            <person name="Andreopoulos B."/>
            <person name="Lipzen A."/>
            <person name="Chen C."/>
            <person name="Yan M."/>
            <person name="Daum C."/>
            <person name="Ng V."/>
            <person name="Clum A."/>
            <person name="Steindorff A."/>
            <person name="Ohm R.A."/>
            <person name="Martin F."/>
            <person name="Silar P."/>
            <person name="Natvig D.O."/>
            <person name="Lalanne C."/>
            <person name="Gautier V."/>
            <person name="Ament-Velasquez S.L."/>
            <person name="Kruys A."/>
            <person name="Hutchinson M.I."/>
            <person name="Powell A.J."/>
            <person name="Barry K."/>
            <person name="Miller A.N."/>
            <person name="Grigoriev I.V."/>
            <person name="Debuchy R."/>
            <person name="Gladieux P."/>
            <person name="Hiltunen Thoren M."/>
            <person name="Johannesson H."/>
        </authorList>
    </citation>
    <scope>NUCLEOTIDE SEQUENCE</scope>
    <source>
        <strain evidence="6">CBS 560.94</strain>
    </source>
</reference>
<dbReference type="RefSeq" id="XP_062682944.1">
    <property type="nucleotide sequence ID" value="XM_062830474.1"/>
</dbReference>
<dbReference type="Proteomes" id="UP001278500">
    <property type="component" value="Unassembled WGS sequence"/>
</dbReference>
<name>A0AAE0JHC2_9PEZI</name>
<keyword evidence="7" id="KW-1185">Reference proteome</keyword>
<dbReference type="PANTHER" id="PTHR46056:SF12">
    <property type="entry name" value="LONG-CHAIN-ALCOHOL OXIDASE"/>
    <property type="match status" value="1"/>
</dbReference>
<dbReference type="Gene3D" id="3.50.50.60">
    <property type="entry name" value="FAD/NAD(P)-binding domain"/>
    <property type="match status" value="1"/>
</dbReference>
<evidence type="ECO:0000256" key="1">
    <source>
        <dbReference type="ARBA" id="ARBA00010790"/>
    </source>
</evidence>
<evidence type="ECO:0000313" key="6">
    <source>
        <dbReference type="EMBL" id="KAK3347862.1"/>
    </source>
</evidence>
<accession>A0AAE0JHC2</accession>
<dbReference type="InterPro" id="IPR000172">
    <property type="entry name" value="GMC_OxRdtase_N"/>
</dbReference>